<protein>
    <submittedName>
        <fullName evidence="1">Uncharacterized protein</fullName>
    </submittedName>
</protein>
<reference evidence="1 2" key="2">
    <citation type="submission" date="2020-07" db="EMBL/GenBank/DDBJ databases">
        <title>Genome assembly of wild tea tree DASZ reveals pedigree and selection history of tea varieties.</title>
        <authorList>
            <person name="Zhang W."/>
        </authorList>
    </citation>
    <scope>NUCLEOTIDE SEQUENCE [LARGE SCALE GENOMIC DNA]</scope>
    <source>
        <strain evidence="2">cv. G240</strain>
        <tissue evidence="1">Leaf</tissue>
    </source>
</reference>
<dbReference type="Proteomes" id="UP000593564">
    <property type="component" value="Unassembled WGS sequence"/>
</dbReference>
<evidence type="ECO:0000313" key="1">
    <source>
        <dbReference type="EMBL" id="KAF5950548.1"/>
    </source>
</evidence>
<gene>
    <name evidence="1" type="ORF">HYC85_012541</name>
</gene>
<proteinExistence type="predicted"/>
<organism evidence="1 2">
    <name type="scientific">Camellia sinensis</name>
    <name type="common">Tea plant</name>
    <name type="synonym">Thea sinensis</name>
    <dbReference type="NCBI Taxonomy" id="4442"/>
    <lineage>
        <taxon>Eukaryota</taxon>
        <taxon>Viridiplantae</taxon>
        <taxon>Streptophyta</taxon>
        <taxon>Embryophyta</taxon>
        <taxon>Tracheophyta</taxon>
        <taxon>Spermatophyta</taxon>
        <taxon>Magnoliopsida</taxon>
        <taxon>eudicotyledons</taxon>
        <taxon>Gunneridae</taxon>
        <taxon>Pentapetalae</taxon>
        <taxon>asterids</taxon>
        <taxon>Ericales</taxon>
        <taxon>Theaceae</taxon>
        <taxon>Camellia</taxon>
    </lineage>
</organism>
<dbReference type="AlphaFoldDB" id="A0A7J7HF57"/>
<dbReference type="EMBL" id="JACBKZ010000005">
    <property type="protein sequence ID" value="KAF5950548.1"/>
    <property type="molecule type" value="Genomic_DNA"/>
</dbReference>
<keyword evidence="2" id="KW-1185">Reference proteome</keyword>
<reference evidence="2" key="1">
    <citation type="journal article" date="2020" name="Nat. Commun.">
        <title>Genome assembly of wild tea tree DASZ reveals pedigree and selection history of tea varieties.</title>
        <authorList>
            <person name="Zhang W."/>
            <person name="Zhang Y."/>
            <person name="Qiu H."/>
            <person name="Guo Y."/>
            <person name="Wan H."/>
            <person name="Zhang X."/>
            <person name="Scossa F."/>
            <person name="Alseekh S."/>
            <person name="Zhang Q."/>
            <person name="Wang P."/>
            <person name="Xu L."/>
            <person name="Schmidt M.H."/>
            <person name="Jia X."/>
            <person name="Li D."/>
            <person name="Zhu A."/>
            <person name="Guo F."/>
            <person name="Chen W."/>
            <person name="Ni D."/>
            <person name="Usadel B."/>
            <person name="Fernie A.R."/>
            <person name="Wen W."/>
        </authorList>
    </citation>
    <scope>NUCLEOTIDE SEQUENCE [LARGE SCALE GENOMIC DNA]</scope>
    <source>
        <strain evidence="2">cv. G240</strain>
    </source>
</reference>
<evidence type="ECO:0000313" key="2">
    <source>
        <dbReference type="Proteomes" id="UP000593564"/>
    </source>
</evidence>
<sequence>MLRANESLLKENDKLKKEKVSLLKNKDLADGQVMVLTRSLEALQKDLKDKEILVVLSD</sequence>
<name>A0A7J7HF57_CAMSI</name>
<accession>A0A7J7HF57</accession>
<comment type="caution">
    <text evidence="1">The sequence shown here is derived from an EMBL/GenBank/DDBJ whole genome shotgun (WGS) entry which is preliminary data.</text>
</comment>